<dbReference type="GO" id="GO:0030422">
    <property type="term" value="P:siRNA processing"/>
    <property type="evidence" value="ECO:0007669"/>
    <property type="project" value="TreeGrafter"/>
</dbReference>
<organism evidence="11 12">
    <name type="scientific">Lithocarpus litseifolius</name>
    <dbReference type="NCBI Taxonomy" id="425828"/>
    <lineage>
        <taxon>Eukaryota</taxon>
        <taxon>Viridiplantae</taxon>
        <taxon>Streptophyta</taxon>
        <taxon>Embryophyta</taxon>
        <taxon>Tracheophyta</taxon>
        <taxon>Spermatophyta</taxon>
        <taxon>Magnoliopsida</taxon>
        <taxon>eudicotyledons</taxon>
        <taxon>Gunneridae</taxon>
        <taxon>Pentapetalae</taxon>
        <taxon>rosids</taxon>
        <taxon>fabids</taxon>
        <taxon>Fagales</taxon>
        <taxon>Fagaceae</taxon>
        <taxon>Lithocarpus</taxon>
    </lineage>
</organism>
<evidence type="ECO:0000256" key="1">
    <source>
        <dbReference type="ARBA" id="ARBA00001936"/>
    </source>
</evidence>
<gene>
    <name evidence="11" type="ORF">SO802_004095</name>
</gene>
<proteinExistence type="predicted"/>
<keyword evidence="4" id="KW-0479">Metal-binding</keyword>
<dbReference type="Gene3D" id="3.30.160.20">
    <property type="match status" value="1"/>
</dbReference>
<dbReference type="CDD" id="cd00593">
    <property type="entry name" value="RIBOc"/>
    <property type="match status" value="1"/>
</dbReference>
<comment type="caution">
    <text evidence="11">The sequence shown here is derived from an EMBL/GenBank/DDBJ whole genome shotgun (WGS) entry which is preliminary data.</text>
</comment>
<keyword evidence="6" id="KW-0378">Hydrolase</keyword>
<keyword evidence="3" id="KW-0540">Nuclease</keyword>
<evidence type="ECO:0000256" key="6">
    <source>
        <dbReference type="ARBA" id="ARBA00022801"/>
    </source>
</evidence>
<sequence length="288" mass="33064">MKLTISLLQLTRIPSTEEMVSESSLEEVELILGYEFKDKNLLLQAFTHVSFHDSGKYSEKHTSYERLELVGDSVLNLLMIRKLFFLYPKLSPGKLTYLRSDNTDNEKLARVAFKQGLHRFLRHKKPHLEQSIQEFEKAMVDYPLHSHRLIRAPKILADVLEAAIGAVFIDSNSIETVWKVFEDVLEPFISLEKLGENPVTTLLEICQKNGCKPRYDTDSWDKDQTAKVYVKDCLVGKATFGKKDIAINRAAKDALDNIDQTYLVFSMREKDQNSSNEVLSEEENNEDS</sequence>
<evidence type="ECO:0000256" key="3">
    <source>
        <dbReference type="ARBA" id="ARBA00022722"/>
    </source>
</evidence>
<dbReference type="SMART" id="SM00358">
    <property type="entry name" value="DSRM"/>
    <property type="match status" value="1"/>
</dbReference>
<feature type="region of interest" description="Disordered" evidence="9">
    <location>
        <begin position="269"/>
        <end position="288"/>
    </location>
</feature>
<protein>
    <recommendedName>
        <fullName evidence="10">RNase III domain-containing protein</fullName>
    </recommendedName>
</protein>
<dbReference type="InterPro" id="IPR014720">
    <property type="entry name" value="dsRBD_dom"/>
</dbReference>
<evidence type="ECO:0000256" key="9">
    <source>
        <dbReference type="SAM" id="MobiDB-lite"/>
    </source>
</evidence>
<dbReference type="InterPro" id="IPR036389">
    <property type="entry name" value="RNase_III_sf"/>
</dbReference>
<dbReference type="GO" id="GO:0005634">
    <property type="term" value="C:nucleus"/>
    <property type="evidence" value="ECO:0007669"/>
    <property type="project" value="TreeGrafter"/>
</dbReference>
<dbReference type="FunFam" id="1.10.1520.10:FF:000004">
    <property type="entry name" value="Endoribonuclease dicer-like 1"/>
    <property type="match status" value="1"/>
</dbReference>
<evidence type="ECO:0000259" key="10">
    <source>
        <dbReference type="PROSITE" id="PS50142"/>
    </source>
</evidence>
<dbReference type="PANTHER" id="PTHR14950">
    <property type="entry name" value="DICER-RELATED"/>
    <property type="match status" value="1"/>
</dbReference>
<keyword evidence="8" id="KW-0694">RNA-binding</keyword>
<dbReference type="GO" id="GO:0005737">
    <property type="term" value="C:cytoplasm"/>
    <property type="evidence" value="ECO:0007669"/>
    <property type="project" value="TreeGrafter"/>
</dbReference>
<dbReference type="Gene3D" id="1.10.1520.10">
    <property type="entry name" value="Ribonuclease III domain"/>
    <property type="match status" value="1"/>
</dbReference>
<accession>A0AAW2E799</accession>
<evidence type="ECO:0000313" key="12">
    <source>
        <dbReference type="Proteomes" id="UP001459277"/>
    </source>
</evidence>
<comment type="cofactor">
    <cofactor evidence="1">
        <name>Mn(2+)</name>
        <dbReference type="ChEBI" id="CHEBI:29035"/>
    </cofactor>
</comment>
<dbReference type="Pfam" id="PF00636">
    <property type="entry name" value="Ribonuclease_3"/>
    <property type="match status" value="1"/>
</dbReference>
<dbReference type="GO" id="GO:0004525">
    <property type="term" value="F:ribonuclease III activity"/>
    <property type="evidence" value="ECO:0007669"/>
    <property type="project" value="InterPro"/>
</dbReference>
<dbReference type="GO" id="GO:0046872">
    <property type="term" value="F:metal ion binding"/>
    <property type="evidence" value="ECO:0007669"/>
    <property type="project" value="UniProtKB-KW"/>
</dbReference>
<evidence type="ECO:0000256" key="8">
    <source>
        <dbReference type="ARBA" id="ARBA00022884"/>
    </source>
</evidence>
<dbReference type="PANTHER" id="PTHR14950:SF54">
    <property type="entry name" value="RNASE II-LIKE 1"/>
    <property type="match status" value="1"/>
</dbReference>
<name>A0AAW2E799_9ROSI</name>
<dbReference type="GO" id="GO:0003723">
    <property type="term" value="F:RNA binding"/>
    <property type="evidence" value="ECO:0007669"/>
    <property type="project" value="UniProtKB-KW"/>
</dbReference>
<dbReference type="EMBL" id="JAZDWU010000001">
    <property type="protein sequence ID" value="KAL0017026.1"/>
    <property type="molecule type" value="Genomic_DNA"/>
</dbReference>
<dbReference type="PROSITE" id="PS50142">
    <property type="entry name" value="RNASE_3_2"/>
    <property type="match status" value="1"/>
</dbReference>
<evidence type="ECO:0000256" key="4">
    <source>
        <dbReference type="ARBA" id="ARBA00022723"/>
    </source>
</evidence>
<reference evidence="11 12" key="1">
    <citation type="submission" date="2024-01" db="EMBL/GenBank/DDBJ databases">
        <title>A telomere-to-telomere, gap-free genome of sweet tea (Lithocarpus litseifolius).</title>
        <authorList>
            <person name="Zhou J."/>
        </authorList>
    </citation>
    <scope>NUCLEOTIDE SEQUENCE [LARGE SCALE GENOMIC DNA]</scope>
    <source>
        <strain evidence="11">Zhou-2022a</strain>
        <tissue evidence="11">Leaf</tissue>
    </source>
</reference>
<dbReference type="SUPFAM" id="SSF54768">
    <property type="entry name" value="dsRNA-binding domain-like"/>
    <property type="match status" value="1"/>
</dbReference>
<keyword evidence="12" id="KW-1185">Reference proteome</keyword>
<evidence type="ECO:0000256" key="7">
    <source>
        <dbReference type="ARBA" id="ARBA00022842"/>
    </source>
</evidence>
<dbReference type="InterPro" id="IPR000999">
    <property type="entry name" value="RNase_III_dom"/>
</dbReference>
<feature type="domain" description="RNase III" evidence="10">
    <location>
        <begin position="25"/>
        <end position="172"/>
    </location>
</feature>
<keyword evidence="7" id="KW-0460">Magnesium</keyword>
<comment type="cofactor">
    <cofactor evidence="2">
        <name>Mg(2+)</name>
        <dbReference type="ChEBI" id="CHEBI:18420"/>
    </cofactor>
</comment>
<evidence type="ECO:0000256" key="2">
    <source>
        <dbReference type="ARBA" id="ARBA00001946"/>
    </source>
</evidence>
<dbReference type="SUPFAM" id="SSF69065">
    <property type="entry name" value="RNase III domain-like"/>
    <property type="match status" value="1"/>
</dbReference>
<dbReference type="SMART" id="SM00535">
    <property type="entry name" value="RIBOc"/>
    <property type="match status" value="1"/>
</dbReference>
<feature type="compositionally biased region" description="Acidic residues" evidence="9">
    <location>
        <begin position="279"/>
        <end position="288"/>
    </location>
</feature>
<evidence type="ECO:0000256" key="5">
    <source>
        <dbReference type="ARBA" id="ARBA00022759"/>
    </source>
</evidence>
<dbReference type="Proteomes" id="UP001459277">
    <property type="component" value="Unassembled WGS sequence"/>
</dbReference>
<evidence type="ECO:0000313" key="11">
    <source>
        <dbReference type="EMBL" id="KAL0017026.1"/>
    </source>
</evidence>
<keyword evidence="5" id="KW-0255">Endonuclease</keyword>
<dbReference type="AlphaFoldDB" id="A0AAW2E799"/>